<feature type="signal peptide" evidence="1">
    <location>
        <begin position="1"/>
        <end position="23"/>
    </location>
</feature>
<evidence type="ECO:0000313" key="3">
    <source>
        <dbReference type="Proteomes" id="UP000031631"/>
    </source>
</evidence>
<keyword evidence="3" id="KW-1185">Reference proteome</keyword>
<protein>
    <recommendedName>
        <fullName evidence="4">Cell surface protein</fullName>
    </recommendedName>
</protein>
<accession>A0A7U6GGW5</accession>
<evidence type="ECO:0008006" key="4">
    <source>
        <dbReference type="Google" id="ProtNLM"/>
    </source>
</evidence>
<proteinExistence type="predicted"/>
<keyword evidence="1" id="KW-0732">Signal</keyword>
<name>A0A7U6GGW5_9GAMM</name>
<dbReference type="EMBL" id="AP012273">
    <property type="protein sequence ID" value="BAO43430.1"/>
    <property type="molecule type" value="Genomic_DNA"/>
</dbReference>
<feature type="chain" id="PRO_5030910389" description="Cell surface protein" evidence="1">
    <location>
        <begin position="24"/>
        <end position="472"/>
    </location>
</feature>
<evidence type="ECO:0000313" key="2">
    <source>
        <dbReference type="EMBL" id="BAO43430.1"/>
    </source>
</evidence>
<sequence length="472" mass="49564">MKMKKKILSAAVLAALGAGSAQAVNLSTDGTGEVLVFPYFTVQGNEETLLSIVNTTNEGKVVKVRFREAYNTQEVLDFHVYLSPYDVWVAKIQDDPAGGAQVTTPDNSCTTMDTNPQPFVDLLFGDTGPTGIERTREGYFTAIEIARIVNMDLDGNGAQDYVHDASGVPDNCGAIRTAWLNGTMAANATVDQPTGGLMGTLGIINVQSGTEVTVPATVLENFLDTPQHVAPGSLRPDWQDANPNSVVMTSDSSNGSVSVYADAWATGEDAVSAVLMASALMNEYTVNPATEASTAWIVTFPTKTLYVNGGAARAPFTHTFAGDTDGDGVACEEIGVSLWNREEQQREVTGSLVSPPPPSQTLSLCYEANVIQFGDSSNVFSAENTVTRFNDSALPGNTGWGKISFTAAAHTMTSLNGTVYNGLPVIGFKATVLGNSNVGVGASYAAAVNHAYERSIVGQPAFTVGSGNNGNP</sequence>
<gene>
    <name evidence="2" type="ORF">TBH_C0485</name>
</gene>
<dbReference type="Proteomes" id="UP000031631">
    <property type="component" value="Chromosome"/>
</dbReference>
<organism evidence="2 3">
    <name type="scientific">Thiolapillus brandeum</name>
    <dbReference type="NCBI Taxonomy" id="1076588"/>
    <lineage>
        <taxon>Bacteria</taxon>
        <taxon>Pseudomonadati</taxon>
        <taxon>Pseudomonadota</taxon>
        <taxon>Gammaproteobacteria</taxon>
        <taxon>Chromatiales</taxon>
        <taxon>Sedimenticolaceae</taxon>
        <taxon>Thiolapillus</taxon>
    </lineage>
</organism>
<dbReference type="KEGG" id="tbn:TBH_C0485"/>
<evidence type="ECO:0000256" key="1">
    <source>
        <dbReference type="SAM" id="SignalP"/>
    </source>
</evidence>
<reference evidence="2 3" key="1">
    <citation type="journal article" date="2014" name="PLoS ONE">
        <title>Physiological and genomic features of a novel sulfur-oxidizing gammaproteobacterium belonging to a previously uncultivated symbiotic lineage isolated from a hydrothermal vent.</title>
        <authorList>
            <person name="Nunoura T."/>
            <person name="Takaki Y."/>
            <person name="Kazama H."/>
            <person name="Kakuta J."/>
            <person name="Shimamura S."/>
            <person name="Makita H."/>
            <person name="Hirai M."/>
            <person name="Miyazaki M."/>
            <person name="Takai K."/>
        </authorList>
    </citation>
    <scope>NUCLEOTIDE SEQUENCE [LARGE SCALE GENOMIC DNA]</scope>
    <source>
        <strain evidence="2 3">Hiromi1</strain>
    </source>
</reference>
<dbReference type="AlphaFoldDB" id="A0A7U6GGW5"/>